<name>A0ABY0HUK0_CITAM</name>
<keyword evidence="1" id="KW-0812">Transmembrane</keyword>
<keyword evidence="3" id="KW-1185">Reference proteome</keyword>
<comment type="caution">
    <text evidence="2">The sequence shown here is derived from an EMBL/GenBank/DDBJ whole genome shotgun (WGS) entry which is preliminary data.</text>
</comment>
<proteinExistence type="predicted"/>
<sequence length="145" mass="16485">MEMLLPLILGLLLAVFIGRWAYKKEKTKPRKIMAALLGAVFGFFAPLIIAAFVMTPPEKEKTKEELVMAKLTRSVDGCPLDMKDRVKESMNDPDSFECIETNVIRRKDDYVMIMQFRGKNQLGGMVKNVAKAEYDSEGNFARFIN</sequence>
<keyword evidence="1" id="KW-0472">Membrane</keyword>
<protein>
    <recommendedName>
        <fullName evidence="4">DUF4190 domain-containing protein</fullName>
    </recommendedName>
</protein>
<evidence type="ECO:0000313" key="2">
    <source>
        <dbReference type="EMBL" id="RYT43677.1"/>
    </source>
</evidence>
<dbReference type="EMBL" id="RCYA01000004">
    <property type="protein sequence ID" value="RYT43677.1"/>
    <property type="molecule type" value="Genomic_DNA"/>
</dbReference>
<dbReference type="Proteomes" id="UP000292985">
    <property type="component" value="Unassembled WGS sequence"/>
</dbReference>
<dbReference type="RefSeq" id="WP_086512943.1">
    <property type="nucleotide sequence ID" value="NZ_JBCLUA010000004.1"/>
</dbReference>
<evidence type="ECO:0000256" key="1">
    <source>
        <dbReference type="SAM" id="Phobius"/>
    </source>
</evidence>
<feature type="transmembrane region" description="Helical" evidence="1">
    <location>
        <begin position="31"/>
        <end position="53"/>
    </location>
</feature>
<accession>A0ABY0HUK0</accession>
<gene>
    <name evidence="2" type="ORF">EAJ18_11395</name>
</gene>
<organism evidence="2 3">
    <name type="scientific">Citrobacter amalonaticus</name>
    <dbReference type="NCBI Taxonomy" id="35703"/>
    <lineage>
        <taxon>Bacteria</taxon>
        <taxon>Pseudomonadati</taxon>
        <taxon>Pseudomonadota</taxon>
        <taxon>Gammaproteobacteria</taxon>
        <taxon>Enterobacterales</taxon>
        <taxon>Enterobacteriaceae</taxon>
        <taxon>Citrobacter</taxon>
    </lineage>
</organism>
<keyword evidence="1" id="KW-1133">Transmembrane helix</keyword>
<evidence type="ECO:0000313" key="3">
    <source>
        <dbReference type="Proteomes" id="UP000292985"/>
    </source>
</evidence>
<reference evidence="2 3" key="1">
    <citation type="journal article" date="2019" name="Science, e1252229">
        <title>Invertible promoters mediate bacterial phase variation, antibiotic resistance, and host adaptation in the gut.</title>
        <authorList>
            <person name="Jiang X."/>
            <person name="Hall A.B."/>
            <person name="Arthur T.D."/>
            <person name="Plichta D.R."/>
            <person name="Covington C.T."/>
            <person name="Poyet M."/>
            <person name="Crothers J."/>
            <person name="Moses P.L."/>
            <person name="Tolonen A.C."/>
            <person name="Vlamakis H."/>
            <person name="Alm E.J."/>
            <person name="Xavier R.J."/>
        </authorList>
    </citation>
    <scope>NUCLEOTIDE SEQUENCE [LARGE SCALE GENOMIC DNA]</scope>
    <source>
        <strain evidence="3">ca_0067</strain>
    </source>
</reference>
<evidence type="ECO:0008006" key="4">
    <source>
        <dbReference type="Google" id="ProtNLM"/>
    </source>
</evidence>